<dbReference type="AlphaFoldDB" id="A0A1L9C1V6"/>
<evidence type="ECO:0000313" key="6">
    <source>
        <dbReference type="EMBL" id="OJH48502.1"/>
    </source>
</evidence>
<feature type="domain" description="Radical SAM core" evidence="5">
    <location>
        <begin position="82"/>
        <end position="304"/>
    </location>
</feature>
<evidence type="ECO:0000313" key="7">
    <source>
        <dbReference type="EMBL" id="RNI12524.1"/>
    </source>
</evidence>
<dbReference type="RefSeq" id="WP_072361713.1">
    <property type="nucleotide sequence ID" value="NZ_FXBN01000001.1"/>
</dbReference>
<proteinExistence type="predicted"/>
<name>A0A1L9C1V6_9EURY</name>
<dbReference type="EMBL" id="JWTK01000008">
    <property type="protein sequence ID" value="OJH48502.1"/>
    <property type="molecule type" value="Genomic_DNA"/>
</dbReference>
<dbReference type="SFLD" id="SFLDG01100">
    <property type="entry name" value="methyltransferase_(Class_D)"/>
    <property type="match status" value="1"/>
</dbReference>
<dbReference type="InterPro" id="IPR056488">
    <property type="entry name" value="Zn_ribbon_HMPTM"/>
</dbReference>
<gene>
    <name evidence="7" type="ORF">EFE41_03490</name>
    <name evidence="6" type="ORF">MPF_1972</name>
    <name evidence="8" type="ORF">SAMN06264941_0304</name>
</gene>
<dbReference type="SFLD" id="SFLDG01067">
    <property type="entry name" value="SPASM/twitch_domain_containing"/>
    <property type="match status" value="1"/>
</dbReference>
<reference evidence="6 9" key="1">
    <citation type="submission" date="2014-12" db="EMBL/GenBank/DDBJ databases">
        <title>The genome sequence of Methanohalophilus portucalensis strain FDF1.</title>
        <authorList>
            <person name="Lai M.-C."/>
            <person name="Lai S.-J."/>
        </authorList>
    </citation>
    <scope>NUCLEOTIDE SEQUENCE [LARGE SCALE GENOMIC DNA]</scope>
    <source>
        <strain evidence="6 9">FDF-1</strain>
    </source>
</reference>
<dbReference type="Pfam" id="PF04055">
    <property type="entry name" value="Radical_SAM"/>
    <property type="match status" value="1"/>
</dbReference>
<evidence type="ECO:0000256" key="1">
    <source>
        <dbReference type="ARBA" id="ARBA00022691"/>
    </source>
</evidence>
<keyword evidence="4" id="KW-0411">Iron-sulfur</keyword>
<dbReference type="Proteomes" id="UP000278252">
    <property type="component" value="Unassembled WGS sequence"/>
</dbReference>
<keyword evidence="2" id="KW-0479">Metal-binding</keyword>
<keyword evidence="10" id="KW-1185">Reference proteome</keyword>
<accession>A0A1L9C1V6</accession>
<dbReference type="PANTHER" id="PTHR43306">
    <property type="entry name" value="7,8-DIHYDRO-6-HYDROXYMETHYLPTERIN DIMETHYLTRANSFERASE"/>
    <property type="match status" value="1"/>
</dbReference>
<dbReference type="InterPro" id="IPR058240">
    <property type="entry name" value="rSAM_sf"/>
</dbReference>
<sequence>MHSTESVCPECKKIIEASIFENNGRVLMEKECPEHGKFEEVYWSDTSLYRKFQKYRHEGNGVSNPLTSDDEGCPLNCGLCPSHKTTTLLGNIDVTNRCNLNCPICFANAKTRGFIYEPSFQQIEEMLKTLREEKPTPCPAIQFSGGEPTVRDDLPAMIQKAKELGFVQIQIATNGVRIAKDIEFVRKLKNAGLHTIYLSFDGVKEETYQKIRNFNALPVKEKAIDNCREAGIQSIVLVPTLVKGENDDQLAEIIRFAADKLDVVKGINFQPVAFTGRIDRQSREKQRFTIPDLIKGLADQTSGEVPETAWYPIPFVVPISRFIEGIQGKHLPEFTVHQHCGAATYLFVEEGRIIPITDFLDVEGFVELLDDATQDLNGTKARNLINLARVVREIPKLVDQERAPKSINVTKMLINIIKEGGREVTSQFHRKTLFVGAMHFQDLYNFDLERVCRCGIHYATPDGRIIPFCSYNTFHRDKVEGQFLKPYDISTK</sequence>
<evidence type="ECO:0000313" key="9">
    <source>
        <dbReference type="Proteomes" id="UP000185713"/>
    </source>
</evidence>
<protein>
    <submittedName>
        <fullName evidence="6">Radical SAM protein</fullName>
    </submittedName>
</protein>
<evidence type="ECO:0000313" key="11">
    <source>
        <dbReference type="Proteomes" id="UP000278252"/>
    </source>
</evidence>
<reference evidence="8" key="3">
    <citation type="submission" date="2017-04" db="EMBL/GenBank/DDBJ databases">
        <authorList>
            <person name="Afonso C.L."/>
            <person name="Miller P.J."/>
            <person name="Scott M.A."/>
            <person name="Spackman E."/>
            <person name="Goraichik I."/>
            <person name="Dimitrov K.M."/>
            <person name="Suarez D.L."/>
            <person name="Swayne D.E."/>
        </authorList>
    </citation>
    <scope>NUCLEOTIDE SEQUENCE [LARGE SCALE GENOMIC DNA]</scope>
    <source>
        <strain evidence="8">FDF-1</strain>
    </source>
</reference>
<dbReference type="InterPro" id="IPR006638">
    <property type="entry name" value="Elp3/MiaA/NifB-like_rSAM"/>
</dbReference>
<dbReference type="Gene3D" id="3.20.20.70">
    <property type="entry name" value="Aldolase class I"/>
    <property type="match status" value="1"/>
</dbReference>
<dbReference type="InterPro" id="IPR013785">
    <property type="entry name" value="Aldolase_TIM"/>
</dbReference>
<keyword evidence="3" id="KW-0408">Iron</keyword>
<organism evidence="6 9">
    <name type="scientific">Methanohalophilus portucalensis FDF-1</name>
    <dbReference type="NCBI Taxonomy" id="523843"/>
    <lineage>
        <taxon>Archaea</taxon>
        <taxon>Methanobacteriati</taxon>
        <taxon>Methanobacteriota</taxon>
        <taxon>Stenosarchaea group</taxon>
        <taxon>Methanomicrobia</taxon>
        <taxon>Methanosarcinales</taxon>
        <taxon>Methanosarcinaceae</taxon>
        <taxon>Methanohalophilus</taxon>
    </lineage>
</organism>
<dbReference type="EMBL" id="RJJH01000002">
    <property type="protein sequence ID" value="RNI12524.1"/>
    <property type="molecule type" value="Genomic_DNA"/>
</dbReference>
<dbReference type="Pfam" id="PF23545">
    <property type="entry name" value="Zn_ribbon_HMPTM"/>
    <property type="match status" value="1"/>
</dbReference>
<dbReference type="PANTHER" id="PTHR43306:SF1">
    <property type="entry name" value="7,8-DIHYDRO-6-HYDROXYMETHYLPTERIN DIMETHYLTRANSFERASE"/>
    <property type="match status" value="1"/>
</dbReference>
<evidence type="ECO:0000313" key="8">
    <source>
        <dbReference type="EMBL" id="SMH30379.1"/>
    </source>
</evidence>
<dbReference type="NCBIfam" id="NF045702">
    <property type="entry name" value="rSAM_GDGT_ether"/>
    <property type="match status" value="1"/>
</dbReference>
<dbReference type="InterPro" id="IPR007197">
    <property type="entry name" value="rSAM"/>
</dbReference>
<dbReference type="SUPFAM" id="SSF102114">
    <property type="entry name" value="Radical SAM enzymes"/>
    <property type="match status" value="1"/>
</dbReference>
<evidence type="ECO:0000256" key="2">
    <source>
        <dbReference type="ARBA" id="ARBA00022723"/>
    </source>
</evidence>
<dbReference type="SFLD" id="SFLDF00385">
    <property type="entry name" value="7_8-dihydro-6-hydroxymethylpte"/>
    <property type="match status" value="1"/>
</dbReference>
<dbReference type="Proteomes" id="UP000193969">
    <property type="component" value="Unassembled WGS sequence"/>
</dbReference>
<dbReference type="SFLD" id="SFLDS00029">
    <property type="entry name" value="Radical_SAM"/>
    <property type="match status" value="1"/>
</dbReference>
<dbReference type="STRING" id="523843.SAMN06264941_0304"/>
<dbReference type="OrthoDB" id="49555at2157"/>
<dbReference type="GO" id="GO:0051539">
    <property type="term" value="F:4 iron, 4 sulfur cluster binding"/>
    <property type="evidence" value="ECO:0007669"/>
    <property type="project" value="InterPro"/>
</dbReference>
<dbReference type="InterPro" id="IPR034471">
    <property type="entry name" value="GDGT/MA_synthase"/>
</dbReference>
<dbReference type="CDD" id="cd01335">
    <property type="entry name" value="Radical_SAM"/>
    <property type="match status" value="1"/>
</dbReference>
<dbReference type="Proteomes" id="UP000185713">
    <property type="component" value="Unassembled WGS sequence"/>
</dbReference>
<dbReference type="EMBL" id="FXBN01000001">
    <property type="protein sequence ID" value="SMH30379.1"/>
    <property type="molecule type" value="Genomic_DNA"/>
</dbReference>
<dbReference type="GO" id="GO:0008168">
    <property type="term" value="F:methyltransferase activity"/>
    <property type="evidence" value="ECO:0007669"/>
    <property type="project" value="InterPro"/>
</dbReference>
<dbReference type="InterPro" id="IPR034474">
    <property type="entry name" value="Methyltransferase_Class_D"/>
</dbReference>
<dbReference type="GO" id="GO:0046872">
    <property type="term" value="F:metal ion binding"/>
    <property type="evidence" value="ECO:0007669"/>
    <property type="project" value="UniProtKB-KW"/>
</dbReference>
<dbReference type="SMART" id="SM00729">
    <property type="entry name" value="Elp3"/>
    <property type="match status" value="1"/>
</dbReference>
<evidence type="ECO:0000313" key="10">
    <source>
        <dbReference type="Proteomes" id="UP000193969"/>
    </source>
</evidence>
<evidence type="ECO:0000256" key="3">
    <source>
        <dbReference type="ARBA" id="ARBA00023004"/>
    </source>
</evidence>
<reference evidence="7 11" key="4">
    <citation type="submission" date="2018-10" db="EMBL/GenBank/DDBJ databases">
        <title>Cultivation of a novel Methanohalophilus strain from Kebrit Deep of the Red Sea and a genomic comparison of members of the genus Methanohalophilus.</title>
        <authorList>
            <person name="Guan Y."/>
            <person name="Ngugi D.K."/>
            <person name="Stingl U."/>
        </authorList>
    </citation>
    <scope>NUCLEOTIDE SEQUENCE [LARGE SCALE GENOMIC DNA]</scope>
    <source>
        <strain evidence="7 11">DSM 7471</strain>
    </source>
</reference>
<evidence type="ECO:0000256" key="4">
    <source>
        <dbReference type="ARBA" id="ARBA00023014"/>
    </source>
</evidence>
<dbReference type="PROSITE" id="PS51918">
    <property type="entry name" value="RADICAL_SAM"/>
    <property type="match status" value="1"/>
</dbReference>
<reference evidence="10" key="2">
    <citation type="submission" date="2017-04" db="EMBL/GenBank/DDBJ databases">
        <authorList>
            <person name="Varghese N."/>
            <person name="Submissions S."/>
        </authorList>
    </citation>
    <scope>NUCLEOTIDE SEQUENCE [LARGE SCALE GENOMIC DNA]</scope>
    <source>
        <strain evidence="10">FDF-1</strain>
    </source>
</reference>
<evidence type="ECO:0000259" key="5">
    <source>
        <dbReference type="PROSITE" id="PS51918"/>
    </source>
</evidence>
<keyword evidence="1" id="KW-0949">S-adenosyl-L-methionine</keyword>